<evidence type="ECO:0000256" key="3">
    <source>
        <dbReference type="ARBA" id="ARBA00022801"/>
    </source>
</evidence>
<evidence type="ECO:0000256" key="4">
    <source>
        <dbReference type="PIRSR" id="PIRSR005902-1"/>
    </source>
</evidence>
<dbReference type="GO" id="GO:0005829">
    <property type="term" value="C:cytosol"/>
    <property type="evidence" value="ECO:0007669"/>
    <property type="project" value="TreeGrafter"/>
</dbReference>
<evidence type="ECO:0000313" key="6">
    <source>
        <dbReference type="Proteomes" id="UP000319941"/>
    </source>
</evidence>
<dbReference type="InterPro" id="IPR018228">
    <property type="entry name" value="DNase_TatD-rel_CS"/>
</dbReference>
<feature type="binding site" evidence="4">
    <location>
        <position position="6"/>
    </location>
    <ligand>
        <name>a divalent metal cation</name>
        <dbReference type="ChEBI" id="CHEBI:60240"/>
        <label>1</label>
    </ligand>
</feature>
<name>A0A558HEF9_9GAMM</name>
<dbReference type="PROSITE" id="PS01137">
    <property type="entry name" value="TATD_1"/>
    <property type="match status" value="1"/>
</dbReference>
<accession>A0A558HEF9</accession>
<dbReference type="InterPro" id="IPR001130">
    <property type="entry name" value="TatD-like"/>
</dbReference>
<dbReference type="GO" id="GO:0016788">
    <property type="term" value="F:hydrolase activity, acting on ester bonds"/>
    <property type="evidence" value="ECO:0007669"/>
    <property type="project" value="InterPro"/>
</dbReference>
<dbReference type="OrthoDB" id="9810005at2"/>
<dbReference type="STRING" id="553385.GCA_000591415_01879"/>
<proteinExistence type="inferred from homology"/>
<dbReference type="Pfam" id="PF01026">
    <property type="entry name" value="TatD_DNase"/>
    <property type="match status" value="1"/>
</dbReference>
<dbReference type="AlphaFoldDB" id="A0A558HEF9"/>
<evidence type="ECO:0000313" key="5">
    <source>
        <dbReference type="EMBL" id="TVU67523.1"/>
    </source>
</evidence>
<dbReference type="Gene3D" id="3.20.20.140">
    <property type="entry name" value="Metal-dependent hydrolases"/>
    <property type="match status" value="1"/>
</dbReference>
<evidence type="ECO:0000256" key="2">
    <source>
        <dbReference type="ARBA" id="ARBA00022723"/>
    </source>
</evidence>
<dbReference type="InterPro" id="IPR032466">
    <property type="entry name" value="Metal_Hydrolase"/>
</dbReference>
<dbReference type="Proteomes" id="UP000319941">
    <property type="component" value="Unassembled WGS sequence"/>
</dbReference>
<dbReference type="FunFam" id="3.20.20.140:FF:000005">
    <property type="entry name" value="TatD family hydrolase"/>
    <property type="match status" value="1"/>
</dbReference>
<feature type="binding site" evidence="4">
    <location>
        <position position="201"/>
    </location>
    <ligand>
        <name>a divalent metal cation</name>
        <dbReference type="ChEBI" id="CHEBI:60240"/>
        <label>1</label>
    </ligand>
</feature>
<comment type="similarity">
    <text evidence="1">Belongs to the metallo-dependent hydrolases superfamily. TatD-type hydrolase family.</text>
</comment>
<dbReference type="PANTHER" id="PTHR46124">
    <property type="entry name" value="D-AMINOACYL-TRNA DEACYLASE"/>
    <property type="match status" value="1"/>
</dbReference>
<dbReference type="PANTHER" id="PTHR46124:SF3">
    <property type="entry name" value="HYDROLASE"/>
    <property type="match status" value="1"/>
</dbReference>
<reference evidence="5 6" key="1">
    <citation type="submission" date="2019-07" db="EMBL/GenBank/DDBJ databases">
        <title>Diversity of Bacteria from Kongsfjorden, Arctic.</title>
        <authorList>
            <person name="Yu Y."/>
        </authorList>
    </citation>
    <scope>NUCLEOTIDE SEQUENCE [LARGE SCALE GENOMIC DNA]</scope>
    <source>
        <strain evidence="5 6">SM1923</strain>
    </source>
</reference>
<sequence>MLIDSHCHLDFSVFDGDRAQVLTRAITAGVAAYVVPATTAASFEKVLTLSRESIQVYAALGLHPYFMSEHDDEALTALRNALNNTPGVVAVGECGFDARLPDPQRQWQLFDAQLALAREFSLPVIVHCVRANDQVAKHLREACLPRGGIIHAFAGSEVQAERFLALGFVLGLGGSVTYSRAQKLRHVVSRLPDEGFILETDSPDMPLSGYQGQRNEPVRVKQVAEVVAELRATSVQHIGELTTANVRRVLQLNV</sequence>
<dbReference type="PIRSF" id="PIRSF005902">
    <property type="entry name" value="DNase_TatD"/>
    <property type="match status" value="1"/>
</dbReference>
<evidence type="ECO:0000256" key="1">
    <source>
        <dbReference type="ARBA" id="ARBA00009275"/>
    </source>
</evidence>
<feature type="binding site" evidence="4">
    <location>
        <position position="127"/>
    </location>
    <ligand>
        <name>a divalent metal cation</name>
        <dbReference type="ChEBI" id="CHEBI:60240"/>
        <label>2</label>
    </ligand>
</feature>
<keyword evidence="6" id="KW-1185">Reference proteome</keyword>
<feature type="binding site" evidence="4">
    <location>
        <position position="93"/>
    </location>
    <ligand>
        <name>a divalent metal cation</name>
        <dbReference type="ChEBI" id="CHEBI:60240"/>
        <label>1</label>
    </ligand>
</feature>
<comment type="caution">
    <text evidence="5">The sequence shown here is derived from an EMBL/GenBank/DDBJ whole genome shotgun (WGS) entry which is preliminary data.</text>
</comment>
<feature type="binding site" evidence="4">
    <location>
        <position position="151"/>
    </location>
    <ligand>
        <name>a divalent metal cation</name>
        <dbReference type="ChEBI" id="CHEBI:60240"/>
        <label>2</label>
    </ligand>
</feature>
<keyword evidence="3" id="KW-0378">Hydrolase</keyword>
<protein>
    <submittedName>
        <fullName evidence="5">TatD family deoxyribonuclease</fullName>
    </submittedName>
</protein>
<dbReference type="CDD" id="cd01310">
    <property type="entry name" value="TatD_DNAse"/>
    <property type="match status" value="1"/>
</dbReference>
<keyword evidence="2 4" id="KW-0479">Metal-binding</keyword>
<dbReference type="GO" id="GO:0046872">
    <property type="term" value="F:metal ion binding"/>
    <property type="evidence" value="ECO:0007669"/>
    <property type="project" value="UniProtKB-KW"/>
</dbReference>
<dbReference type="EMBL" id="VNFH01000014">
    <property type="protein sequence ID" value="TVU67523.1"/>
    <property type="molecule type" value="Genomic_DNA"/>
</dbReference>
<feature type="binding site" evidence="4">
    <location>
        <position position="8"/>
    </location>
    <ligand>
        <name>a divalent metal cation</name>
        <dbReference type="ChEBI" id="CHEBI:60240"/>
        <label>1</label>
    </ligand>
</feature>
<organism evidence="5 6">
    <name type="scientific">Cobetia crustatorum</name>
    <dbReference type="NCBI Taxonomy" id="553385"/>
    <lineage>
        <taxon>Bacteria</taxon>
        <taxon>Pseudomonadati</taxon>
        <taxon>Pseudomonadota</taxon>
        <taxon>Gammaproteobacteria</taxon>
        <taxon>Oceanospirillales</taxon>
        <taxon>Halomonadaceae</taxon>
        <taxon>Cobetia</taxon>
    </lineage>
</organism>
<gene>
    <name evidence="5" type="ORF">FQP86_16595</name>
</gene>
<dbReference type="SUPFAM" id="SSF51556">
    <property type="entry name" value="Metallo-dependent hydrolases"/>
    <property type="match status" value="1"/>
</dbReference>